<dbReference type="OrthoDB" id="9805013at2"/>
<evidence type="ECO:0000313" key="3">
    <source>
        <dbReference type="Proteomes" id="UP000013220"/>
    </source>
</evidence>
<dbReference type="PANTHER" id="PTHR43741:SF4">
    <property type="entry name" value="FMN-DEPENDENT NADH:QUINONE OXIDOREDUCTASE"/>
    <property type="match status" value="1"/>
</dbReference>
<dbReference type="EMBL" id="AORH01000015">
    <property type="protein sequence ID" value="ENY69973.1"/>
    <property type="molecule type" value="Genomic_DNA"/>
</dbReference>
<dbReference type="InterPro" id="IPR029039">
    <property type="entry name" value="Flavoprotein-like_sf"/>
</dbReference>
<name>N9VE77_9BACT</name>
<accession>N9VE77</accession>
<evidence type="ECO:0000313" key="2">
    <source>
        <dbReference type="EMBL" id="ENY69973.1"/>
    </source>
</evidence>
<evidence type="ECO:0000259" key="1">
    <source>
        <dbReference type="Pfam" id="PF02525"/>
    </source>
</evidence>
<dbReference type="AlphaFoldDB" id="N9VE77"/>
<proteinExistence type="predicted"/>
<dbReference type="Gene3D" id="3.40.50.360">
    <property type="match status" value="1"/>
</dbReference>
<gene>
    <name evidence="2" type="primary">acpD</name>
    <name evidence="2" type="ORF">MBVG_2360</name>
</gene>
<comment type="caution">
    <text evidence="2">The sequence shown here is derived from an EMBL/GenBank/DDBJ whole genome shotgun (WGS) entry which is preliminary data.</text>
</comment>
<dbReference type="PANTHER" id="PTHR43741">
    <property type="entry name" value="FMN-DEPENDENT NADH-AZOREDUCTASE 1"/>
    <property type="match status" value="1"/>
</dbReference>
<dbReference type="InterPro" id="IPR003680">
    <property type="entry name" value="Flavodoxin_fold"/>
</dbReference>
<organism evidence="2 3">
    <name type="scientific">Mycoplasmopsis bovigenitalium 51080</name>
    <dbReference type="NCBI Taxonomy" id="1188235"/>
    <lineage>
        <taxon>Bacteria</taxon>
        <taxon>Bacillati</taxon>
        <taxon>Mycoplasmatota</taxon>
        <taxon>Mycoplasmoidales</taxon>
        <taxon>Metamycoplasmataceae</taxon>
        <taxon>Mycoplasmopsis</taxon>
    </lineage>
</organism>
<dbReference type="SUPFAM" id="SSF52218">
    <property type="entry name" value="Flavoproteins"/>
    <property type="match status" value="1"/>
</dbReference>
<dbReference type="Pfam" id="PF02525">
    <property type="entry name" value="Flavodoxin_2"/>
    <property type="match status" value="1"/>
</dbReference>
<feature type="domain" description="Flavodoxin-like fold" evidence="1">
    <location>
        <begin position="5"/>
        <end position="183"/>
    </location>
</feature>
<dbReference type="InterPro" id="IPR050104">
    <property type="entry name" value="FMN-dep_NADH:Q_OxRdtase_AzoR1"/>
</dbReference>
<dbReference type="PATRIC" id="fig|1188235.3.peg.250"/>
<dbReference type="RefSeq" id="WP_004419685.1">
    <property type="nucleotide sequence ID" value="NZ_AORH01000015.1"/>
</dbReference>
<protein>
    <submittedName>
        <fullName evidence="2">Acyl carrier protein phosphodiesterase</fullName>
    </submittedName>
</protein>
<keyword evidence="3" id="KW-1185">Reference proteome</keyword>
<dbReference type="STRING" id="1188235.MBVG_2360"/>
<reference evidence="2 3" key="1">
    <citation type="journal article" date="2013" name="Genome Announc.">
        <title>Draft Genome Sequences of Mycoplasma alkalescens, Mycoplasma arginini, and Mycoplasma bovigenitalium, Three Species with Equivocal Pathogenic Status for Cattle.</title>
        <authorList>
            <person name="Manso-Silvan L."/>
            <person name="Tardy F."/>
            <person name="Baranowski E."/>
            <person name="Barre A."/>
            <person name="Blanchard A."/>
            <person name="Breton M."/>
            <person name="Couture C."/>
            <person name="Citti C."/>
            <person name="Dordet-Frisoni E."/>
            <person name="Dupuy V."/>
            <person name="Gaurivaud P."/>
            <person name="Jacob D."/>
            <person name="Lemaitre C."/>
            <person name="Nikolski M."/>
            <person name="Nouvel L.X."/>
            <person name="Poumarat F."/>
            <person name="Thebault P."/>
            <person name="Theil S."/>
            <person name="Thiaucourt F."/>
            <person name="Sirand-Pugnet P."/>
        </authorList>
    </citation>
    <scope>NUCLEOTIDE SEQUENCE [LARGE SCALE GENOMIC DNA]</scope>
    <source>
        <strain evidence="2 3">51080</strain>
    </source>
</reference>
<dbReference type="eggNOG" id="COG1182">
    <property type="taxonomic scope" value="Bacteria"/>
</dbReference>
<sequence>MSIRIFSVIGSVNKDSLSEKLNNEVVKLLMKKFPNSTLNQLNTSNSEFQNTSLNANNFSEFFTETNSDHWIDILKETNVLVISSPMVNFNYSAGIKNFIDSVAVANKTFSYKYSKKNGSIGLLDNLKVIILGTQGAPESWYPFGNFIENLRGIFDFFGANQIETLLVAGNKVEPNSSKTHEQIIDENQSKLIEIVNSINY</sequence>
<dbReference type="Proteomes" id="UP000013220">
    <property type="component" value="Unassembled WGS sequence"/>
</dbReference>
<dbReference type="NCBIfam" id="NF002370">
    <property type="entry name" value="PRK01355.1"/>
    <property type="match status" value="1"/>
</dbReference>